<reference evidence="3 4" key="1">
    <citation type="submission" date="2017-10" db="EMBL/GenBank/DDBJ databases">
        <title>A new Pekin duck reference genome.</title>
        <authorList>
            <person name="Hou Z.-C."/>
            <person name="Zhou Z.-K."/>
            <person name="Zhu F."/>
            <person name="Hou S.-S."/>
        </authorList>
    </citation>
    <scope>NUCLEOTIDE SEQUENCE [LARGE SCALE GENOMIC DNA]</scope>
</reference>
<feature type="region of interest" description="Disordered" evidence="1">
    <location>
        <begin position="264"/>
        <end position="310"/>
    </location>
</feature>
<dbReference type="InterPro" id="IPR027958">
    <property type="entry name" value="DUF4657"/>
</dbReference>
<feature type="region of interest" description="Disordered" evidence="1">
    <location>
        <begin position="60"/>
        <end position="177"/>
    </location>
</feature>
<dbReference type="AlphaFoldDB" id="A0A493SVY9"/>
<protein>
    <recommendedName>
        <fullName evidence="2">DUF4657 domain-containing protein</fullName>
    </recommendedName>
</protein>
<feature type="compositionally biased region" description="Polar residues" evidence="1">
    <location>
        <begin position="112"/>
        <end position="128"/>
    </location>
</feature>
<dbReference type="PANTHER" id="PTHR37336:SF1">
    <property type="entry name" value="SIMILAR TO 9930012K11RIK PROTEIN"/>
    <property type="match status" value="1"/>
</dbReference>
<dbReference type="Ensembl" id="ENSAPLT00000028429.1">
    <property type="protein sequence ID" value="ENSAPLP00000017752.1"/>
    <property type="gene ID" value="ENSAPLG00000028905.1"/>
</dbReference>
<feature type="compositionally biased region" description="Low complexity" evidence="1">
    <location>
        <begin position="159"/>
        <end position="177"/>
    </location>
</feature>
<organism evidence="3 4">
    <name type="scientific">Anas platyrhynchos platyrhynchos</name>
    <name type="common">Northern mallard</name>
    <dbReference type="NCBI Taxonomy" id="8840"/>
    <lineage>
        <taxon>Eukaryota</taxon>
        <taxon>Metazoa</taxon>
        <taxon>Chordata</taxon>
        <taxon>Craniata</taxon>
        <taxon>Vertebrata</taxon>
        <taxon>Euteleostomi</taxon>
        <taxon>Archelosauria</taxon>
        <taxon>Archosauria</taxon>
        <taxon>Dinosauria</taxon>
        <taxon>Saurischia</taxon>
        <taxon>Theropoda</taxon>
        <taxon>Coelurosauria</taxon>
        <taxon>Aves</taxon>
        <taxon>Neognathae</taxon>
        <taxon>Galloanserae</taxon>
        <taxon>Anseriformes</taxon>
        <taxon>Anatidae</taxon>
        <taxon>Anatinae</taxon>
        <taxon>Anas</taxon>
    </lineage>
</organism>
<reference evidence="3" key="3">
    <citation type="submission" date="2025-09" db="UniProtKB">
        <authorList>
            <consortium name="Ensembl"/>
        </authorList>
    </citation>
    <scope>IDENTIFICATION</scope>
</reference>
<feature type="domain" description="DUF4657" evidence="2">
    <location>
        <begin position="163"/>
        <end position="227"/>
    </location>
</feature>
<evidence type="ECO:0000259" key="2">
    <source>
        <dbReference type="Pfam" id="PF15552"/>
    </source>
</evidence>
<sequence length="346" mass="36306">MGAVLAHTQLRAPLLWGQLAPCPACGAPRGPPSDALAPADGPWETAESCVVRTSASVYRRLHESPRSPPAGMSGEESGSWGPPQPLPAPGSPQASGRLLKSESEDSGVEMASNENSPSTPLGSESSFSLDGFQQPAHGDPPKSPPGGERGAEPPPALPQPLGQQEAGAAAQQEAAAAHPHTSLELFLTPQVDAAVPGQGLRYLEHICQMLERVARLQQDNRLLRQQLFPRFLPLAPWRHIRRCAPAGGSGCAVSAPFICAPPAPKSPPPPPPPPAPPPFPPPPQKWPNSCSSRLPPTPQRAPSQVRSGDFWRSFGDSPKFWLTPPSYRAPPLILLAGATADPPGAC</sequence>
<dbReference type="GeneTree" id="ENSGT00950000185549"/>
<feature type="compositionally biased region" description="Polar residues" evidence="1">
    <location>
        <begin position="286"/>
        <end position="306"/>
    </location>
</feature>
<keyword evidence="4" id="KW-1185">Reference proteome</keyword>
<evidence type="ECO:0000256" key="1">
    <source>
        <dbReference type="SAM" id="MobiDB-lite"/>
    </source>
</evidence>
<feature type="compositionally biased region" description="Pro residues" evidence="1">
    <location>
        <begin position="264"/>
        <end position="285"/>
    </location>
</feature>
<evidence type="ECO:0000313" key="3">
    <source>
        <dbReference type="Ensembl" id="ENSAPLP00000017752.1"/>
    </source>
</evidence>
<dbReference type="Proteomes" id="UP000016666">
    <property type="component" value="Chromosome 23"/>
</dbReference>
<name>A0A493SVY9_ANAPP</name>
<dbReference type="Pfam" id="PF15552">
    <property type="entry name" value="DUF4657"/>
    <property type="match status" value="1"/>
</dbReference>
<proteinExistence type="predicted"/>
<dbReference type="PANTHER" id="PTHR37336">
    <property type="entry name" value="SIMILAR TO 9930012K11RIK PROTEIN"/>
    <property type="match status" value="1"/>
</dbReference>
<evidence type="ECO:0000313" key="4">
    <source>
        <dbReference type="Proteomes" id="UP000016666"/>
    </source>
</evidence>
<accession>A0A493SVY9</accession>
<reference evidence="3" key="2">
    <citation type="submission" date="2025-08" db="UniProtKB">
        <authorList>
            <consortium name="Ensembl"/>
        </authorList>
    </citation>
    <scope>IDENTIFICATION</scope>
</reference>